<organism evidence="10 11">
    <name type="scientific">Engystomops pustulosus</name>
    <name type="common">Tungara frog</name>
    <name type="synonym">Physalaemus pustulosus</name>
    <dbReference type="NCBI Taxonomy" id="76066"/>
    <lineage>
        <taxon>Eukaryota</taxon>
        <taxon>Metazoa</taxon>
        <taxon>Chordata</taxon>
        <taxon>Craniata</taxon>
        <taxon>Vertebrata</taxon>
        <taxon>Euteleostomi</taxon>
        <taxon>Amphibia</taxon>
        <taxon>Batrachia</taxon>
        <taxon>Anura</taxon>
        <taxon>Neobatrachia</taxon>
        <taxon>Hyloidea</taxon>
        <taxon>Leptodactylidae</taxon>
        <taxon>Leiuperinae</taxon>
        <taxon>Engystomops</taxon>
    </lineage>
</organism>
<comment type="caution">
    <text evidence="10">The sequence shown here is derived from an EMBL/GenBank/DDBJ whole genome shotgun (WGS) entry which is preliminary data.</text>
</comment>
<evidence type="ECO:0000256" key="4">
    <source>
        <dbReference type="ARBA" id="ARBA00022989"/>
    </source>
</evidence>
<evidence type="ECO:0000256" key="5">
    <source>
        <dbReference type="ARBA" id="ARBA00023136"/>
    </source>
</evidence>
<feature type="domain" description="MARVEL" evidence="9">
    <location>
        <begin position="1"/>
        <end position="107"/>
    </location>
</feature>
<dbReference type="GO" id="GO:0030672">
    <property type="term" value="C:synaptic vesicle membrane"/>
    <property type="evidence" value="ECO:0007669"/>
    <property type="project" value="TreeGrafter"/>
</dbReference>
<evidence type="ECO:0000256" key="2">
    <source>
        <dbReference type="ARBA" id="ARBA00010252"/>
    </source>
</evidence>
<feature type="transmembrane region" description="Helical" evidence="8">
    <location>
        <begin position="84"/>
        <end position="103"/>
    </location>
</feature>
<keyword evidence="11" id="KW-1185">Reference proteome</keyword>
<dbReference type="PANTHER" id="PTHR10838">
    <property type="entry name" value="SYNAPTOGYRIN"/>
    <property type="match status" value="1"/>
</dbReference>
<dbReference type="GO" id="GO:0031594">
    <property type="term" value="C:neuromuscular junction"/>
    <property type="evidence" value="ECO:0007669"/>
    <property type="project" value="TreeGrafter"/>
</dbReference>
<feature type="transmembrane region" description="Helical" evidence="8">
    <location>
        <begin position="40"/>
        <end position="64"/>
    </location>
</feature>
<dbReference type="Proteomes" id="UP000824782">
    <property type="component" value="Unassembled WGS sequence"/>
</dbReference>
<evidence type="ECO:0000313" key="11">
    <source>
        <dbReference type="Proteomes" id="UP000824782"/>
    </source>
</evidence>
<evidence type="ECO:0000256" key="6">
    <source>
        <dbReference type="PROSITE-ProRule" id="PRU00581"/>
    </source>
</evidence>
<comment type="similarity">
    <text evidence="2">Belongs to the synaptogyrin family.</text>
</comment>
<comment type="subcellular location">
    <subcellularLocation>
        <location evidence="1">Membrane</location>
        <topology evidence="1">Multi-pass membrane protein</topology>
    </subcellularLocation>
</comment>
<evidence type="ECO:0000256" key="7">
    <source>
        <dbReference type="SAM" id="MobiDB-lite"/>
    </source>
</evidence>
<feature type="transmembrane region" description="Helical" evidence="8">
    <location>
        <begin position="6"/>
        <end position="28"/>
    </location>
</feature>
<dbReference type="InterPro" id="IPR008253">
    <property type="entry name" value="Marvel"/>
</dbReference>
<accession>A0AAV7BXS8</accession>
<name>A0AAV7BXS8_ENGPU</name>
<proteinExistence type="inferred from homology"/>
<keyword evidence="5 6" id="KW-0472">Membrane</keyword>
<evidence type="ECO:0000259" key="9">
    <source>
        <dbReference type="PROSITE" id="PS51225"/>
    </source>
</evidence>
<dbReference type="Pfam" id="PF01284">
    <property type="entry name" value="MARVEL"/>
    <property type="match status" value="1"/>
</dbReference>
<evidence type="ECO:0000256" key="8">
    <source>
        <dbReference type="SAM" id="Phobius"/>
    </source>
</evidence>
<evidence type="ECO:0000313" key="10">
    <source>
        <dbReference type="EMBL" id="KAG8577251.1"/>
    </source>
</evidence>
<reference evidence="10" key="1">
    <citation type="thesis" date="2020" institute="ProQuest LLC" country="789 East Eisenhower Parkway, Ann Arbor, MI, USA">
        <title>Comparative Genomics and Chromosome Evolution.</title>
        <authorList>
            <person name="Mudd A.B."/>
        </authorList>
    </citation>
    <scope>NUCLEOTIDE SEQUENCE</scope>
    <source>
        <strain evidence="10">237g6f4</strain>
        <tissue evidence="10">Blood</tissue>
    </source>
</reference>
<sequence length="159" mass="17722">MDACHYGIGIGILAFFGALVFLALDVYFPTLSNINTRKYLVLSDLGFAALWTFLWFVGFCFLANQWAATNPTLYTAGADNARAAIAFSFFSILSWFPLAALAYKRYRMGAEDFNTNYMDPNLASASPYSSYPDAVSDNYQRPPFTQNAETDDGYKPPAY</sequence>
<dbReference type="EMBL" id="WNYA01000004">
    <property type="protein sequence ID" value="KAG8577251.1"/>
    <property type="molecule type" value="Genomic_DNA"/>
</dbReference>
<evidence type="ECO:0000256" key="3">
    <source>
        <dbReference type="ARBA" id="ARBA00022692"/>
    </source>
</evidence>
<feature type="region of interest" description="Disordered" evidence="7">
    <location>
        <begin position="133"/>
        <end position="159"/>
    </location>
</feature>
<protein>
    <recommendedName>
        <fullName evidence="9">MARVEL domain-containing protein</fullName>
    </recommendedName>
</protein>
<dbReference type="AlphaFoldDB" id="A0AAV7BXS8"/>
<dbReference type="InterPro" id="IPR016579">
    <property type="entry name" value="Synaptogyrin"/>
</dbReference>
<gene>
    <name evidence="10" type="ORF">GDO81_010115</name>
</gene>
<dbReference type="PANTHER" id="PTHR10838:SF19">
    <property type="entry name" value="SYNAPTOGYRIN-2 LIKE PROTEIN-RELATED"/>
    <property type="match status" value="1"/>
</dbReference>
<keyword evidence="4 8" id="KW-1133">Transmembrane helix</keyword>
<evidence type="ECO:0000256" key="1">
    <source>
        <dbReference type="ARBA" id="ARBA00004141"/>
    </source>
</evidence>
<dbReference type="PROSITE" id="PS51225">
    <property type="entry name" value="MARVEL"/>
    <property type="match status" value="1"/>
</dbReference>
<keyword evidence="3 6" id="KW-0812">Transmembrane</keyword>